<evidence type="ECO:0000313" key="3">
    <source>
        <dbReference type="EMBL" id="OJI82419.1"/>
    </source>
</evidence>
<name>A0A1L9MZF5_ASPTC</name>
<dbReference type="VEuPathDB" id="FungiDB:ASPTUDRAFT_58100"/>
<accession>A0A1L9MZF5</accession>
<dbReference type="Proteomes" id="UP000184304">
    <property type="component" value="Unassembled WGS sequence"/>
</dbReference>
<feature type="signal peptide" evidence="2">
    <location>
        <begin position="1"/>
        <end position="18"/>
    </location>
</feature>
<protein>
    <submittedName>
        <fullName evidence="3">Uncharacterized protein</fullName>
    </submittedName>
</protein>
<reference evidence="4" key="1">
    <citation type="journal article" date="2017" name="Genome Biol.">
        <title>Comparative genomics reveals high biological diversity and specific adaptations in the industrially and medically important fungal genus Aspergillus.</title>
        <authorList>
            <person name="de Vries R.P."/>
            <person name="Riley R."/>
            <person name="Wiebenga A."/>
            <person name="Aguilar-Osorio G."/>
            <person name="Amillis S."/>
            <person name="Uchima C.A."/>
            <person name="Anderluh G."/>
            <person name="Asadollahi M."/>
            <person name="Askin M."/>
            <person name="Barry K."/>
            <person name="Battaglia E."/>
            <person name="Bayram O."/>
            <person name="Benocci T."/>
            <person name="Braus-Stromeyer S.A."/>
            <person name="Caldana C."/>
            <person name="Canovas D."/>
            <person name="Cerqueira G.C."/>
            <person name="Chen F."/>
            <person name="Chen W."/>
            <person name="Choi C."/>
            <person name="Clum A."/>
            <person name="Dos Santos R.A."/>
            <person name="Damasio A.R."/>
            <person name="Diallinas G."/>
            <person name="Emri T."/>
            <person name="Fekete E."/>
            <person name="Flipphi M."/>
            <person name="Freyberg S."/>
            <person name="Gallo A."/>
            <person name="Gournas C."/>
            <person name="Habgood R."/>
            <person name="Hainaut M."/>
            <person name="Harispe M.L."/>
            <person name="Henrissat B."/>
            <person name="Hilden K.S."/>
            <person name="Hope R."/>
            <person name="Hossain A."/>
            <person name="Karabika E."/>
            <person name="Karaffa L."/>
            <person name="Karanyi Z."/>
            <person name="Krasevec N."/>
            <person name="Kuo A."/>
            <person name="Kusch H."/>
            <person name="LaButti K."/>
            <person name="Lagendijk E.L."/>
            <person name="Lapidus A."/>
            <person name="Levasseur A."/>
            <person name="Lindquist E."/>
            <person name="Lipzen A."/>
            <person name="Logrieco A.F."/>
            <person name="MacCabe A."/>
            <person name="Maekelae M.R."/>
            <person name="Malavazi I."/>
            <person name="Melin P."/>
            <person name="Meyer V."/>
            <person name="Mielnichuk N."/>
            <person name="Miskei M."/>
            <person name="Molnar A.P."/>
            <person name="Mule G."/>
            <person name="Ngan C.Y."/>
            <person name="Orejas M."/>
            <person name="Orosz E."/>
            <person name="Ouedraogo J.P."/>
            <person name="Overkamp K.M."/>
            <person name="Park H.-S."/>
            <person name="Perrone G."/>
            <person name="Piumi F."/>
            <person name="Punt P.J."/>
            <person name="Ram A.F."/>
            <person name="Ramon A."/>
            <person name="Rauscher S."/>
            <person name="Record E."/>
            <person name="Riano-Pachon D.M."/>
            <person name="Robert V."/>
            <person name="Roehrig J."/>
            <person name="Ruller R."/>
            <person name="Salamov A."/>
            <person name="Salih N.S."/>
            <person name="Samson R.A."/>
            <person name="Sandor E."/>
            <person name="Sanguinetti M."/>
            <person name="Schuetze T."/>
            <person name="Sepcic K."/>
            <person name="Shelest E."/>
            <person name="Sherlock G."/>
            <person name="Sophianopoulou V."/>
            <person name="Squina F.M."/>
            <person name="Sun H."/>
            <person name="Susca A."/>
            <person name="Todd R.B."/>
            <person name="Tsang A."/>
            <person name="Unkles S.E."/>
            <person name="van de Wiele N."/>
            <person name="van Rossen-Uffink D."/>
            <person name="Oliveira J.V."/>
            <person name="Vesth T.C."/>
            <person name="Visser J."/>
            <person name="Yu J.-H."/>
            <person name="Zhou M."/>
            <person name="Andersen M.R."/>
            <person name="Archer D.B."/>
            <person name="Baker S.E."/>
            <person name="Benoit I."/>
            <person name="Brakhage A.A."/>
            <person name="Braus G.H."/>
            <person name="Fischer R."/>
            <person name="Frisvad J.C."/>
            <person name="Goldman G.H."/>
            <person name="Houbraken J."/>
            <person name="Oakley B."/>
            <person name="Pocsi I."/>
            <person name="Scazzocchio C."/>
            <person name="Seiboth B."/>
            <person name="vanKuyk P.A."/>
            <person name="Wortman J."/>
            <person name="Dyer P.S."/>
            <person name="Grigoriev I.V."/>
        </authorList>
    </citation>
    <scope>NUCLEOTIDE SEQUENCE [LARGE SCALE GENOMIC DNA]</scope>
    <source>
        <strain evidence="4">CBS 134.48</strain>
    </source>
</reference>
<feature type="region of interest" description="Disordered" evidence="1">
    <location>
        <begin position="87"/>
        <end position="144"/>
    </location>
</feature>
<evidence type="ECO:0000256" key="1">
    <source>
        <dbReference type="SAM" id="MobiDB-lite"/>
    </source>
</evidence>
<dbReference type="OrthoDB" id="10612380at2759"/>
<feature type="chain" id="PRO_5013381420" evidence="2">
    <location>
        <begin position="19"/>
        <end position="358"/>
    </location>
</feature>
<proteinExistence type="predicted"/>
<evidence type="ECO:0000256" key="2">
    <source>
        <dbReference type="SAM" id="SignalP"/>
    </source>
</evidence>
<keyword evidence="2" id="KW-0732">Signal</keyword>
<keyword evidence="4" id="KW-1185">Reference proteome</keyword>
<evidence type="ECO:0000313" key="4">
    <source>
        <dbReference type="Proteomes" id="UP000184304"/>
    </source>
</evidence>
<feature type="region of interest" description="Disordered" evidence="1">
    <location>
        <begin position="231"/>
        <end position="251"/>
    </location>
</feature>
<dbReference type="EMBL" id="KV878205">
    <property type="protein sequence ID" value="OJI82419.1"/>
    <property type="molecule type" value="Genomic_DNA"/>
</dbReference>
<dbReference type="AlphaFoldDB" id="A0A1L9MZF5"/>
<feature type="compositionally biased region" description="Polar residues" evidence="1">
    <location>
        <begin position="120"/>
        <end position="129"/>
    </location>
</feature>
<feature type="compositionally biased region" description="Basic and acidic residues" evidence="1">
    <location>
        <begin position="239"/>
        <end position="251"/>
    </location>
</feature>
<sequence length="358" mass="39396">MIGAPCILTLLLAGRIAARRQRLDSGHAVSKGNPHALYKVCKAATESREKIRPWTDYSAPPIRTAVDVDLISSSVSFCRRAASSSIKEGCGNPDIIHSDEDNLLGPRTPERLQAPAPLSRSHSVSPKRTSLNRKDREKTDTGNIGISARSCDARRSEADPFRTVSVIRLKTIRPGELTPEAVKPALQSGHPRTHRGEMKLAASLAWWDPLICQPVEGEHNTVQATRTREGGFRVSQHKTPRDYSEGEEGGGDRKRLLDTLVWADPDLNLTSVIRAIPAWYRSPARSPGQAHGNHFTGRVGFPQKIDLGLGQWKVWMTSRNELEKFDRVEPTGILGNARCVSGQWRAPKSAGAGVRESY</sequence>
<gene>
    <name evidence="3" type="ORF">ASPTUDRAFT_58100</name>
</gene>
<organism evidence="3 4">
    <name type="scientific">Aspergillus tubingensis (strain CBS 134.48)</name>
    <dbReference type="NCBI Taxonomy" id="767770"/>
    <lineage>
        <taxon>Eukaryota</taxon>
        <taxon>Fungi</taxon>
        <taxon>Dikarya</taxon>
        <taxon>Ascomycota</taxon>
        <taxon>Pezizomycotina</taxon>
        <taxon>Eurotiomycetes</taxon>
        <taxon>Eurotiomycetidae</taxon>
        <taxon>Eurotiales</taxon>
        <taxon>Aspergillaceae</taxon>
        <taxon>Aspergillus</taxon>
        <taxon>Aspergillus subgen. Circumdati</taxon>
    </lineage>
</organism>